<proteinExistence type="predicted"/>
<dbReference type="Pfam" id="PF00072">
    <property type="entry name" value="Response_reg"/>
    <property type="match status" value="1"/>
</dbReference>
<comment type="catalytic activity">
    <reaction evidence="1">
        <text>ATP + protein L-histidine = ADP + protein N-phospho-L-histidine.</text>
        <dbReference type="EC" id="2.7.13.3"/>
    </reaction>
</comment>
<reference evidence="7 8" key="1">
    <citation type="journal article" date="2006" name="Nature">
        <title>Global trends of whole-genome duplications revealed by the ciliate Paramecium tetraurelia.</title>
        <authorList>
            <consortium name="Genoscope"/>
            <person name="Aury J.-M."/>
            <person name="Jaillon O."/>
            <person name="Duret L."/>
            <person name="Noel B."/>
            <person name="Jubin C."/>
            <person name="Porcel B.M."/>
            <person name="Segurens B."/>
            <person name="Daubin V."/>
            <person name="Anthouard V."/>
            <person name="Aiach N."/>
            <person name="Arnaiz O."/>
            <person name="Billaut A."/>
            <person name="Beisson J."/>
            <person name="Blanc I."/>
            <person name="Bouhouche K."/>
            <person name="Camara F."/>
            <person name="Duharcourt S."/>
            <person name="Guigo R."/>
            <person name="Gogendeau D."/>
            <person name="Katinka M."/>
            <person name="Keller A.-M."/>
            <person name="Kissmehl R."/>
            <person name="Klotz C."/>
            <person name="Koll F."/>
            <person name="Le Moue A."/>
            <person name="Lepere C."/>
            <person name="Malinsky S."/>
            <person name="Nowacki M."/>
            <person name="Nowak J.K."/>
            <person name="Plattner H."/>
            <person name="Poulain J."/>
            <person name="Ruiz F."/>
            <person name="Serrano V."/>
            <person name="Zagulski M."/>
            <person name="Dessen P."/>
            <person name="Betermier M."/>
            <person name="Weissenbach J."/>
            <person name="Scarpelli C."/>
            <person name="Schachter V."/>
            <person name="Sperling L."/>
            <person name="Meyer E."/>
            <person name="Cohen J."/>
            <person name="Wincker P."/>
        </authorList>
    </citation>
    <scope>NUCLEOTIDE SEQUENCE [LARGE SCALE GENOMIC DNA]</scope>
    <source>
        <strain evidence="7 8">Stock d4-2</strain>
    </source>
</reference>
<evidence type="ECO:0000259" key="6">
    <source>
        <dbReference type="PROSITE" id="PS50110"/>
    </source>
</evidence>
<evidence type="ECO:0000256" key="2">
    <source>
        <dbReference type="ARBA" id="ARBA00012438"/>
    </source>
</evidence>
<gene>
    <name evidence="7" type="ORF">GSPATT00032256001</name>
</gene>
<evidence type="ECO:0000256" key="3">
    <source>
        <dbReference type="ARBA" id="ARBA00022679"/>
    </source>
</evidence>
<evidence type="ECO:0000313" key="8">
    <source>
        <dbReference type="Proteomes" id="UP000000600"/>
    </source>
</evidence>
<evidence type="ECO:0000313" key="7">
    <source>
        <dbReference type="EMBL" id="CAK62024.1"/>
    </source>
</evidence>
<protein>
    <recommendedName>
        <fullName evidence="2">histidine kinase</fullName>
        <ecNumber evidence="2">2.7.13.3</ecNumber>
    </recommendedName>
</protein>
<dbReference type="GeneID" id="5015206"/>
<dbReference type="Gene3D" id="3.40.50.2300">
    <property type="match status" value="1"/>
</dbReference>
<dbReference type="SMART" id="SM00448">
    <property type="entry name" value="REC"/>
    <property type="match status" value="1"/>
</dbReference>
<feature type="modified residue" description="4-aspartylphosphate" evidence="5">
    <location>
        <position position="55"/>
    </location>
</feature>
<accession>A0BU07</accession>
<dbReference type="PANTHER" id="PTHR43047">
    <property type="entry name" value="TWO-COMPONENT HISTIDINE PROTEIN KINASE"/>
    <property type="match status" value="1"/>
</dbReference>
<dbReference type="EMBL" id="CT868017">
    <property type="protein sequence ID" value="CAK62024.1"/>
    <property type="molecule type" value="Genomic_DNA"/>
</dbReference>
<dbReference type="HOGENOM" id="CLU_000445_69_12_1"/>
<evidence type="ECO:0000256" key="4">
    <source>
        <dbReference type="ARBA" id="ARBA00022777"/>
    </source>
</evidence>
<dbReference type="EC" id="2.7.13.3" evidence="2"/>
<dbReference type="AlphaFoldDB" id="A0BU07"/>
<dbReference type="Proteomes" id="UP000000600">
    <property type="component" value="Unassembled WGS sequence"/>
</dbReference>
<sequence length="129" mass="14111">MQGKKVLVADDEPFAQNLLKMLYGALQVECVVVSNGKEALEAYQQSPNFVHVLMDIHMPVMDGYDVNAQINSQSAKQIRAHEKAKGLPRCKILGLSGDGDPKTKAACITAGMDDLLVKPLKKDQLSQFL</sequence>
<keyword evidence="4" id="KW-0418">Kinase</keyword>
<feature type="domain" description="Response regulatory" evidence="6">
    <location>
        <begin position="5"/>
        <end position="129"/>
    </location>
</feature>
<organism evidence="7 8">
    <name type="scientific">Paramecium tetraurelia</name>
    <dbReference type="NCBI Taxonomy" id="5888"/>
    <lineage>
        <taxon>Eukaryota</taxon>
        <taxon>Sar</taxon>
        <taxon>Alveolata</taxon>
        <taxon>Ciliophora</taxon>
        <taxon>Intramacronucleata</taxon>
        <taxon>Oligohymenophorea</taxon>
        <taxon>Peniculida</taxon>
        <taxon>Parameciidae</taxon>
        <taxon>Paramecium</taxon>
    </lineage>
</organism>
<dbReference type="InParanoid" id="A0BU07"/>
<dbReference type="eggNOG" id="KOG0519">
    <property type="taxonomic scope" value="Eukaryota"/>
</dbReference>
<dbReference type="InterPro" id="IPR011006">
    <property type="entry name" value="CheY-like_superfamily"/>
</dbReference>
<dbReference type="RefSeq" id="XP_001429422.1">
    <property type="nucleotide sequence ID" value="XM_001429385.1"/>
</dbReference>
<dbReference type="CDD" id="cd17546">
    <property type="entry name" value="REC_hyHK_CKI1_RcsC-like"/>
    <property type="match status" value="1"/>
</dbReference>
<name>A0BU07_PARTE</name>
<keyword evidence="5" id="KW-0597">Phosphoprotein</keyword>
<dbReference type="SUPFAM" id="SSF52172">
    <property type="entry name" value="CheY-like"/>
    <property type="match status" value="1"/>
</dbReference>
<dbReference type="STRING" id="5888.A0BU07"/>
<dbReference type="PROSITE" id="PS50110">
    <property type="entry name" value="RESPONSE_REGULATORY"/>
    <property type="match status" value="1"/>
</dbReference>
<keyword evidence="8" id="KW-1185">Reference proteome</keyword>
<dbReference type="InterPro" id="IPR001789">
    <property type="entry name" value="Sig_transdc_resp-reg_receiver"/>
</dbReference>
<dbReference type="OMA" id="NHILAKF"/>
<dbReference type="GO" id="GO:0000160">
    <property type="term" value="P:phosphorelay signal transduction system"/>
    <property type="evidence" value="ECO:0007669"/>
    <property type="project" value="InterPro"/>
</dbReference>
<dbReference type="OrthoDB" id="311100at2759"/>
<evidence type="ECO:0000256" key="1">
    <source>
        <dbReference type="ARBA" id="ARBA00000085"/>
    </source>
</evidence>
<dbReference type="PANTHER" id="PTHR43047:SF69">
    <property type="entry name" value="HISTIDINE KINASE CONTAINING CHEY-HOMOLOGOUS RECEIVER DOMAIN-RELATED"/>
    <property type="match status" value="1"/>
</dbReference>
<dbReference type="KEGG" id="ptm:GSPATT00032256001"/>
<keyword evidence="3" id="KW-0808">Transferase</keyword>
<evidence type="ECO:0000256" key="5">
    <source>
        <dbReference type="PROSITE-ProRule" id="PRU00169"/>
    </source>
</evidence>
<dbReference type="GO" id="GO:0004673">
    <property type="term" value="F:protein histidine kinase activity"/>
    <property type="evidence" value="ECO:0007669"/>
    <property type="project" value="UniProtKB-EC"/>
</dbReference>